<feature type="compositionally biased region" description="Pro residues" evidence="12">
    <location>
        <begin position="259"/>
        <end position="273"/>
    </location>
</feature>
<keyword evidence="10" id="KW-0496">Mitochondrion</keyword>
<keyword evidence="6" id="KW-0999">Mitochondrion inner membrane</keyword>
<keyword evidence="5" id="KW-0812">Transmembrane</keyword>
<dbReference type="AlphaFoldDB" id="A0A0C2YHY2"/>
<sequence length="488" mass="55538">MATPSTEKPPAPPVRISGVKTVLRYTGLPPSWLDKRPKLPSRNWLIFLSVTSSVIGLYVYDRRQCKKIRQSYVDKVQHLAEVPVDPFDSPRKVTVLGAKWPGDEDYDQSIKYFRKYVKPILVAAAVDYELVPGKRHGDIAKRVAEDVRTRRRFDLGLDHDSDIKKALPTYKNLAEQRKRELEGGIVIVGRPTFKEFMAGMCKGWTGNLEKVDPDEQLARILENDNHFDEPEDAQEFVDDTPSRSPSRPSPISSAQAPIFSPPQPRILPTPPNSFPKSASTHGPPSQIPPLPPLLLVPFTNHIGIQQIPLMIWGFFNQRHKVRAGAEAGYRLVMGNTRPVRIPDNVEEILAPKITDEDQTETSLDLGDLDFGKEGESYVKKSLDAMPEEIEKLRTKYYESLPARLATARELARGIREPTKAELENPPPTEVELRAERSKKERRWRDDLEGWEIIKPSTNPLWDERFRNVLRIFTDPPQEENEVDHTKSS</sequence>
<keyword evidence="11" id="KW-0472">Membrane</keyword>
<dbReference type="PANTHER" id="PTHR12358:SF101">
    <property type="entry name" value="MITOCHONDRIAL IMPORT INNER MEMBRANE TRANSLOCASE SUBUNIT TIM54"/>
    <property type="match status" value="1"/>
</dbReference>
<reference evidence="13 14" key="1">
    <citation type="submission" date="2014-04" db="EMBL/GenBank/DDBJ databases">
        <authorList>
            <consortium name="DOE Joint Genome Institute"/>
            <person name="Kuo A."/>
            <person name="Gay G."/>
            <person name="Dore J."/>
            <person name="Kohler A."/>
            <person name="Nagy L.G."/>
            <person name="Floudas D."/>
            <person name="Copeland A."/>
            <person name="Barry K.W."/>
            <person name="Cichocki N."/>
            <person name="Veneault-Fourrey C."/>
            <person name="LaButti K."/>
            <person name="Lindquist E.A."/>
            <person name="Lipzen A."/>
            <person name="Lundell T."/>
            <person name="Morin E."/>
            <person name="Murat C."/>
            <person name="Sun H."/>
            <person name="Tunlid A."/>
            <person name="Henrissat B."/>
            <person name="Grigoriev I.V."/>
            <person name="Hibbett D.S."/>
            <person name="Martin F."/>
            <person name="Nordberg H.P."/>
            <person name="Cantor M.N."/>
            <person name="Hua S.X."/>
        </authorList>
    </citation>
    <scope>NUCLEOTIDE SEQUENCE [LARGE SCALE GENOMIC DNA]</scope>
    <source>
        <strain evidence="14">h7</strain>
    </source>
</reference>
<dbReference type="GO" id="GO:0005743">
    <property type="term" value="C:mitochondrial inner membrane"/>
    <property type="evidence" value="ECO:0007669"/>
    <property type="project" value="UniProtKB-SubCell"/>
</dbReference>
<dbReference type="STRING" id="686832.A0A0C2YHY2"/>
<evidence type="ECO:0000256" key="4">
    <source>
        <dbReference type="ARBA" id="ARBA00022448"/>
    </source>
</evidence>
<comment type="subcellular location">
    <subcellularLocation>
        <location evidence="1">Mitochondrion inner membrane</location>
        <topology evidence="1">Single-pass membrane protein</topology>
    </subcellularLocation>
</comment>
<evidence type="ECO:0000256" key="7">
    <source>
        <dbReference type="ARBA" id="ARBA00022927"/>
    </source>
</evidence>
<keyword evidence="9" id="KW-0811">Translocation</keyword>
<comment type="similarity">
    <text evidence="2">Belongs to the TIM54 family.</text>
</comment>
<keyword evidence="4" id="KW-0813">Transport</keyword>
<evidence type="ECO:0000256" key="9">
    <source>
        <dbReference type="ARBA" id="ARBA00023010"/>
    </source>
</evidence>
<evidence type="ECO:0000313" key="14">
    <source>
        <dbReference type="Proteomes" id="UP000053424"/>
    </source>
</evidence>
<dbReference type="GO" id="GO:0015031">
    <property type="term" value="P:protein transport"/>
    <property type="evidence" value="ECO:0007669"/>
    <property type="project" value="UniProtKB-KW"/>
</dbReference>
<feature type="region of interest" description="Disordered" evidence="12">
    <location>
        <begin position="224"/>
        <end position="286"/>
    </location>
</feature>
<evidence type="ECO:0000256" key="10">
    <source>
        <dbReference type="ARBA" id="ARBA00023128"/>
    </source>
</evidence>
<accession>A0A0C2YHY2</accession>
<evidence type="ECO:0000256" key="1">
    <source>
        <dbReference type="ARBA" id="ARBA00004434"/>
    </source>
</evidence>
<proteinExistence type="inferred from homology"/>
<dbReference type="InterPro" id="IPR021056">
    <property type="entry name" value="Mt_import_IM_translocase_Tim54"/>
</dbReference>
<dbReference type="PANTHER" id="PTHR12358">
    <property type="entry name" value="SPHINGOSINE KINASE"/>
    <property type="match status" value="1"/>
</dbReference>
<feature type="compositionally biased region" description="Low complexity" evidence="12">
    <location>
        <begin position="242"/>
        <end position="258"/>
    </location>
</feature>
<evidence type="ECO:0000256" key="8">
    <source>
        <dbReference type="ARBA" id="ARBA00022989"/>
    </source>
</evidence>
<organism evidence="13 14">
    <name type="scientific">Hebeloma cylindrosporum</name>
    <dbReference type="NCBI Taxonomy" id="76867"/>
    <lineage>
        <taxon>Eukaryota</taxon>
        <taxon>Fungi</taxon>
        <taxon>Dikarya</taxon>
        <taxon>Basidiomycota</taxon>
        <taxon>Agaricomycotina</taxon>
        <taxon>Agaricomycetes</taxon>
        <taxon>Agaricomycetidae</taxon>
        <taxon>Agaricales</taxon>
        <taxon>Agaricineae</taxon>
        <taxon>Hymenogastraceae</taxon>
        <taxon>Hebeloma</taxon>
    </lineage>
</organism>
<reference evidence="14" key="2">
    <citation type="submission" date="2015-01" db="EMBL/GenBank/DDBJ databases">
        <title>Evolutionary Origins and Diversification of the Mycorrhizal Mutualists.</title>
        <authorList>
            <consortium name="DOE Joint Genome Institute"/>
            <consortium name="Mycorrhizal Genomics Consortium"/>
            <person name="Kohler A."/>
            <person name="Kuo A."/>
            <person name="Nagy L.G."/>
            <person name="Floudas D."/>
            <person name="Copeland A."/>
            <person name="Barry K.W."/>
            <person name="Cichocki N."/>
            <person name="Veneault-Fourrey C."/>
            <person name="LaButti K."/>
            <person name="Lindquist E.A."/>
            <person name="Lipzen A."/>
            <person name="Lundell T."/>
            <person name="Morin E."/>
            <person name="Murat C."/>
            <person name="Riley R."/>
            <person name="Ohm R."/>
            <person name="Sun H."/>
            <person name="Tunlid A."/>
            <person name="Henrissat B."/>
            <person name="Grigoriev I.V."/>
            <person name="Hibbett D.S."/>
            <person name="Martin F."/>
        </authorList>
    </citation>
    <scope>NUCLEOTIDE SEQUENCE [LARGE SCALE GENOMIC DNA]</scope>
    <source>
        <strain evidence="14">h7</strain>
    </source>
</reference>
<evidence type="ECO:0000256" key="11">
    <source>
        <dbReference type="ARBA" id="ARBA00023136"/>
    </source>
</evidence>
<evidence type="ECO:0000256" key="6">
    <source>
        <dbReference type="ARBA" id="ARBA00022792"/>
    </source>
</evidence>
<keyword evidence="7" id="KW-0653">Protein transport</keyword>
<evidence type="ECO:0000256" key="3">
    <source>
        <dbReference type="ARBA" id="ARBA00020796"/>
    </source>
</evidence>
<gene>
    <name evidence="13" type="ORF">M413DRAFT_60557</name>
</gene>
<keyword evidence="14" id="KW-1185">Reference proteome</keyword>
<dbReference type="HOGENOM" id="CLU_033744_0_0_1"/>
<dbReference type="EMBL" id="KN831768">
    <property type="protein sequence ID" value="KIM49393.1"/>
    <property type="molecule type" value="Genomic_DNA"/>
</dbReference>
<evidence type="ECO:0000256" key="2">
    <source>
        <dbReference type="ARBA" id="ARBA00006355"/>
    </source>
</evidence>
<protein>
    <recommendedName>
        <fullName evidence="3">Mitochondrial import inner membrane translocase subunit TIM54</fullName>
    </recommendedName>
</protein>
<evidence type="ECO:0000256" key="5">
    <source>
        <dbReference type="ARBA" id="ARBA00022692"/>
    </source>
</evidence>
<evidence type="ECO:0000313" key="13">
    <source>
        <dbReference type="EMBL" id="KIM49393.1"/>
    </source>
</evidence>
<evidence type="ECO:0000256" key="12">
    <source>
        <dbReference type="SAM" id="MobiDB-lite"/>
    </source>
</evidence>
<name>A0A0C2YHY2_HEBCY</name>
<dbReference type="InterPro" id="IPR050187">
    <property type="entry name" value="Lipid_Phosphate_FormReg"/>
</dbReference>
<dbReference type="Pfam" id="PF11711">
    <property type="entry name" value="Tim54"/>
    <property type="match status" value="1"/>
</dbReference>
<dbReference type="Proteomes" id="UP000053424">
    <property type="component" value="Unassembled WGS sequence"/>
</dbReference>
<keyword evidence="8" id="KW-1133">Transmembrane helix</keyword>
<feature type="compositionally biased region" description="Acidic residues" evidence="12">
    <location>
        <begin position="229"/>
        <end position="238"/>
    </location>
</feature>
<feature type="region of interest" description="Disordered" evidence="12">
    <location>
        <begin position="415"/>
        <end position="438"/>
    </location>
</feature>
<dbReference type="OrthoDB" id="5598305at2759"/>